<dbReference type="InterPro" id="IPR003691">
    <property type="entry name" value="FluC"/>
</dbReference>
<dbReference type="PATRIC" id="fig|1286106.3.peg.2069"/>
<keyword evidence="12" id="KW-0813">Transport</keyword>
<organism evidence="13 14">
    <name type="scientific">Methylophaga lonarensis MPL</name>
    <dbReference type="NCBI Taxonomy" id="1286106"/>
    <lineage>
        <taxon>Bacteria</taxon>
        <taxon>Pseudomonadati</taxon>
        <taxon>Pseudomonadota</taxon>
        <taxon>Gammaproteobacteria</taxon>
        <taxon>Thiotrichales</taxon>
        <taxon>Piscirickettsiaceae</taxon>
        <taxon>Methylophaga</taxon>
    </lineage>
</organism>
<comment type="function">
    <text evidence="12">Fluoride-specific ion channel. Important for reducing fluoride concentration in the cell, thus reducing its toxicity.</text>
</comment>
<evidence type="ECO:0000256" key="9">
    <source>
        <dbReference type="ARBA" id="ARBA00023303"/>
    </source>
</evidence>
<comment type="activity regulation">
    <text evidence="12">Na(+) is not transported, but it plays an essential structural role and its presence is essential for fluoride channel function.</text>
</comment>
<evidence type="ECO:0000256" key="2">
    <source>
        <dbReference type="ARBA" id="ARBA00022475"/>
    </source>
</evidence>
<evidence type="ECO:0000256" key="6">
    <source>
        <dbReference type="ARBA" id="ARBA00023053"/>
    </source>
</evidence>
<keyword evidence="14" id="KW-1185">Reference proteome</keyword>
<dbReference type="AlphaFoldDB" id="M7PEW5"/>
<dbReference type="GO" id="GO:0005886">
    <property type="term" value="C:plasma membrane"/>
    <property type="evidence" value="ECO:0007669"/>
    <property type="project" value="UniProtKB-SubCell"/>
</dbReference>
<sequence length="124" mass="13291">MYQLLAIAAGGAVGAVLRFLMSNGVYRVTGNDFPYGTLVINIFGSFVLGMLFVLLLEKLVVSAEWRLGLTVGLIGAFTTFSTFSVETLLLIEEGQLLKAALNIVLSVALCLFAAWLGMSLGRQL</sequence>
<dbReference type="RefSeq" id="WP_009727040.1">
    <property type="nucleotide sequence ID" value="NZ_APHR01000056.1"/>
</dbReference>
<comment type="similarity">
    <text evidence="10 12">Belongs to the fluoride channel Fluc/FEX (TC 1.A.43) family.</text>
</comment>
<dbReference type="EMBL" id="APHR01000056">
    <property type="protein sequence ID" value="EMR12435.1"/>
    <property type="molecule type" value="Genomic_DNA"/>
</dbReference>
<evidence type="ECO:0000256" key="8">
    <source>
        <dbReference type="ARBA" id="ARBA00023136"/>
    </source>
</evidence>
<evidence type="ECO:0000256" key="12">
    <source>
        <dbReference type="HAMAP-Rule" id="MF_00454"/>
    </source>
</evidence>
<comment type="caution">
    <text evidence="13">The sequence shown here is derived from an EMBL/GenBank/DDBJ whole genome shotgun (WGS) entry which is preliminary data.</text>
</comment>
<keyword evidence="3" id="KW-0997">Cell inner membrane</keyword>
<feature type="transmembrane region" description="Helical" evidence="12">
    <location>
        <begin position="68"/>
        <end position="91"/>
    </location>
</feature>
<accession>M7PEW5</accession>
<dbReference type="Pfam" id="PF02537">
    <property type="entry name" value="CRCB"/>
    <property type="match status" value="1"/>
</dbReference>
<keyword evidence="8 12" id="KW-0472">Membrane</keyword>
<feature type="binding site" evidence="12">
    <location>
        <position position="75"/>
    </location>
    <ligand>
        <name>Na(+)</name>
        <dbReference type="ChEBI" id="CHEBI:29101"/>
        <note>structural</note>
    </ligand>
</feature>
<evidence type="ECO:0000256" key="7">
    <source>
        <dbReference type="ARBA" id="ARBA00023065"/>
    </source>
</evidence>
<evidence type="ECO:0000256" key="1">
    <source>
        <dbReference type="ARBA" id="ARBA00004651"/>
    </source>
</evidence>
<comment type="subcellular location">
    <subcellularLocation>
        <location evidence="1 12">Cell membrane</location>
        <topology evidence="1 12">Multi-pass membrane protein</topology>
    </subcellularLocation>
</comment>
<feature type="binding site" evidence="12">
    <location>
        <position position="78"/>
    </location>
    <ligand>
        <name>Na(+)</name>
        <dbReference type="ChEBI" id="CHEBI:29101"/>
        <note>structural</note>
    </ligand>
</feature>
<dbReference type="STRING" id="1286106.MPL1_10352"/>
<feature type="transmembrane region" description="Helical" evidence="12">
    <location>
        <begin position="38"/>
        <end position="56"/>
    </location>
</feature>
<evidence type="ECO:0000256" key="4">
    <source>
        <dbReference type="ARBA" id="ARBA00022692"/>
    </source>
</evidence>
<evidence type="ECO:0000256" key="5">
    <source>
        <dbReference type="ARBA" id="ARBA00022989"/>
    </source>
</evidence>
<dbReference type="GO" id="GO:0140114">
    <property type="term" value="P:cellular detoxification of fluoride"/>
    <property type="evidence" value="ECO:0007669"/>
    <property type="project" value="UniProtKB-UniRule"/>
</dbReference>
<feature type="transmembrane region" description="Helical" evidence="12">
    <location>
        <begin position="97"/>
        <end position="118"/>
    </location>
</feature>
<evidence type="ECO:0000256" key="3">
    <source>
        <dbReference type="ARBA" id="ARBA00022519"/>
    </source>
</evidence>
<protein>
    <recommendedName>
        <fullName evidence="12">Fluoride-specific ion channel FluC</fullName>
    </recommendedName>
</protein>
<comment type="catalytic activity">
    <reaction evidence="11">
        <text>fluoride(in) = fluoride(out)</text>
        <dbReference type="Rhea" id="RHEA:76159"/>
        <dbReference type="ChEBI" id="CHEBI:17051"/>
    </reaction>
    <physiologicalReaction direction="left-to-right" evidence="11">
        <dbReference type="Rhea" id="RHEA:76160"/>
    </physiologicalReaction>
</comment>
<keyword evidence="9 12" id="KW-0407">Ion channel</keyword>
<evidence type="ECO:0000313" key="13">
    <source>
        <dbReference type="EMBL" id="EMR12435.1"/>
    </source>
</evidence>
<keyword evidence="2 12" id="KW-1003">Cell membrane</keyword>
<keyword evidence="4 12" id="KW-0812">Transmembrane</keyword>
<keyword evidence="5 12" id="KW-1133">Transmembrane helix</keyword>
<dbReference type="OrthoDB" id="9806299at2"/>
<reference evidence="13 14" key="1">
    <citation type="journal article" date="2013" name="Genome Announc.">
        <title>Draft Genome Sequence of Methylophaga lonarensis MPLT, a Haloalkaliphilic (Non-Methane-Utilizing) Methylotroph.</title>
        <authorList>
            <person name="Shetty S.A."/>
            <person name="Marathe N.P."/>
            <person name="Munot H."/>
            <person name="Antony C.P."/>
            <person name="Dhotre D.P."/>
            <person name="Murrell J.C."/>
            <person name="Shouche Y.S."/>
        </authorList>
    </citation>
    <scope>NUCLEOTIDE SEQUENCE [LARGE SCALE GENOMIC DNA]</scope>
    <source>
        <strain evidence="13 14">MPL</strain>
    </source>
</reference>
<dbReference type="GO" id="GO:0062054">
    <property type="term" value="F:fluoride channel activity"/>
    <property type="evidence" value="ECO:0007669"/>
    <property type="project" value="UniProtKB-UniRule"/>
</dbReference>
<dbReference type="NCBIfam" id="TIGR00494">
    <property type="entry name" value="crcB"/>
    <property type="match status" value="1"/>
</dbReference>
<dbReference type="eggNOG" id="COG0239">
    <property type="taxonomic scope" value="Bacteria"/>
</dbReference>
<evidence type="ECO:0000313" key="14">
    <source>
        <dbReference type="Proteomes" id="UP000012019"/>
    </source>
</evidence>
<proteinExistence type="inferred from homology"/>
<dbReference type="GO" id="GO:0046872">
    <property type="term" value="F:metal ion binding"/>
    <property type="evidence" value="ECO:0007669"/>
    <property type="project" value="UniProtKB-KW"/>
</dbReference>
<evidence type="ECO:0000256" key="10">
    <source>
        <dbReference type="ARBA" id="ARBA00035120"/>
    </source>
</evidence>
<dbReference type="Proteomes" id="UP000012019">
    <property type="component" value="Unassembled WGS sequence"/>
</dbReference>
<dbReference type="PANTHER" id="PTHR28259">
    <property type="entry name" value="FLUORIDE EXPORT PROTEIN 1-RELATED"/>
    <property type="match status" value="1"/>
</dbReference>
<keyword evidence="6 12" id="KW-0915">Sodium</keyword>
<keyword evidence="7 12" id="KW-0406">Ion transport</keyword>
<gene>
    <name evidence="12" type="primary">fluC</name>
    <name evidence="12" type="synonym">crcB</name>
    <name evidence="13" type="ORF">MPL1_10352</name>
</gene>
<dbReference type="PANTHER" id="PTHR28259:SF1">
    <property type="entry name" value="FLUORIDE EXPORT PROTEIN 1-RELATED"/>
    <property type="match status" value="1"/>
</dbReference>
<evidence type="ECO:0000256" key="11">
    <source>
        <dbReference type="ARBA" id="ARBA00035585"/>
    </source>
</evidence>
<dbReference type="HAMAP" id="MF_00454">
    <property type="entry name" value="FluC"/>
    <property type="match status" value="1"/>
</dbReference>
<name>M7PEW5_9GAMM</name>
<keyword evidence="12" id="KW-0479">Metal-binding</keyword>